<dbReference type="InterPro" id="IPR050278">
    <property type="entry name" value="Serine_Prot_S9B/DPPIV"/>
</dbReference>
<dbReference type="Pfam" id="PF00326">
    <property type="entry name" value="Peptidase_S9"/>
    <property type="match status" value="1"/>
</dbReference>
<dbReference type="SUPFAM" id="SSF53474">
    <property type="entry name" value="alpha/beta-Hydrolases"/>
    <property type="match status" value="1"/>
</dbReference>
<evidence type="ECO:0000313" key="4">
    <source>
        <dbReference type="Proteomes" id="UP000286100"/>
    </source>
</evidence>
<dbReference type="GO" id="GO:0008236">
    <property type="term" value="F:serine-type peptidase activity"/>
    <property type="evidence" value="ECO:0007669"/>
    <property type="project" value="InterPro"/>
</dbReference>
<accession>A0A418WJQ0</accession>
<dbReference type="InterPro" id="IPR001375">
    <property type="entry name" value="Peptidase_S9_cat"/>
</dbReference>
<organism evidence="3 4">
    <name type="scientific">Sphingomonas cavernae</name>
    <dbReference type="NCBI Taxonomy" id="2320861"/>
    <lineage>
        <taxon>Bacteria</taxon>
        <taxon>Pseudomonadati</taxon>
        <taxon>Pseudomonadota</taxon>
        <taxon>Alphaproteobacteria</taxon>
        <taxon>Sphingomonadales</taxon>
        <taxon>Sphingomonadaceae</taxon>
        <taxon>Sphingomonas</taxon>
    </lineage>
</organism>
<dbReference type="Gene3D" id="2.140.10.30">
    <property type="entry name" value="Dipeptidylpeptidase IV, N-terminal domain"/>
    <property type="match status" value="1"/>
</dbReference>
<gene>
    <name evidence="3" type="ORF">D3876_08115</name>
</gene>
<dbReference type="InterPro" id="IPR029058">
    <property type="entry name" value="AB_hydrolase_fold"/>
</dbReference>
<feature type="domain" description="Peptidase S9 prolyl oligopeptidase catalytic" evidence="1">
    <location>
        <begin position="564"/>
        <end position="759"/>
    </location>
</feature>
<protein>
    <recommendedName>
        <fullName evidence="5">S9 family peptidase</fullName>
    </recommendedName>
</protein>
<feature type="domain" description="Dipeptidylpeptidase IV N-terminal" evidence="2">
    <location>
        <begin position="139"/>
        <end position="435"/>
    </location>
</feature>
<dbReference type="GO" id="GO:0008239">
    <property type="term" value="F:dipeptidyl-peptidase activity"/>
    <property type="evidence" value="ECO:0007669"/>
    <property type="project" value="TreeGrafter"/>
</dbReference>
<evidence type="ECO:0000259" key="1">
    <source>
        <dbReference type="Pfam" id="PF00326"/>
    </source>
</evidence>
<dbReference type="Proteomes" id="UP000286100">
    <property type="component" value="Unassembled WGS sequence"/>
</dbReference>
<dbReference type="SUPFAM" id="SSF82171">
    <property type="entry name" value="DPP6 N-terminal domain-like"/>
    <property type="match status" value="1"/>
</dbReference>
<reference evidence="3 4" key="1">
    <citation type="submission" date="2018-09" db="EMBL/GenBank/DDBJ databases">
        <authorList>
            <person name="Zhu H."/>
        </authorList>
    </citation>
    <scope>NUCLEOTIDE SEQUENCE [LARGE SCALE GENOMIC DNA]</scope>
    <source>
        <strain evidence="3 4">K2R01-6</strain>
    </source>
</reference>
<comment type="caution">
    <text evidence="3">The sequence shown here is derived from an EMBL/GenBank/DDBJ whole genome shotgun (WGS) entry which is preliminary data.</text>
</comment>
<sequence>MMNKIDAEITAMTLRYERAANRDAMRSTRLTPNNNLSGYWIDNQRFFYSSEHFDADLDRVISTPMIADMSSGSAGPIMPLEQLAIELTKHSEAPIEVAAFADAEYDMPNDSQLVVTLNGTAFRLDIATKSASSAEPLSTDPELFSPDGQFACFVQGNDLWLRDRVTGETRELTNDGAPYLAYGQQSECCLGMVSYRKHPVPVAIWSPDSQWLLTHRIDDREVPDLPLVQHASPDSLRPVLHTYKYATMGDPSPIATFVAIHIPTGRIVEATDFPAIVFAFSPIAMRLAWFGDDGATCYFIRSNIYQTETDLVELNLDTGKSRIVVSEKAEQGYLDLHALVAAQINVRPLASSNELIWYSQRDGWGHLYLYDAATGALKNQITQGDWIVRDIIHVDEGKRRILFLAGCMDMETDPGNRRLCSVNFDGSDLRVVIADSCDVMISPRSLSGHDQEKPFHPSYARTGASADGRYVVRKLSRIDQGSRIDILDLEGNARLALASVDTELFGEWTPPRPFKALAADNETMLYGTMFLPTDFEEGQHYPIIDYIYPGPQIAYAPRHFETIFASQARMLAELGFVVLMLDSRSVPLRSRAFHHAGYGHLLEPQLADHVAVIEQLCKRNAFMDRSRVGMIGQSGGGYATARALFDYPDMFKVGVSVCGNHDSRAYAQLWLSKYGGPGSESSWEAQSNQSAAKKLQGDLLLVSGDMDENVHVGHTLSLANALVQANRDFDLLIVPNAGHGVLLTDAYTQRRVWDYFVSRLAGLRHPKNFPLEYRPADTARIWKLYAQECRG</sequence>
<dbReference type="AlphaFoldDB" id="A0A418WJQ0"/>
<dbReference type="OrthoDB" id="1094230at2"/>
<evidence type="ECO:0000313" key="3">
    <source>
        <dbReference type="EMBL" id="RJF90238.1"/>
    </source>
</evidence>
<keyword evidence="4" id="KW-1185">Reference proteome</keyword>
<name>A0A418WJQ0_9SPHN</name>
<dbReference type="GO" id="GO:0006508">
    <property type="term" value="P:proteolysis"/>
    <property type="evidence" value="ECO:0007669"/>
    <property type="project" value="InterPro"/>
</dbReference>
<evidence type="ECO:0008006" key="5">
    <source>
        <dbReference type="Google" id="ProtNLM"/>
    </source>
</evidence>
<dbReference type="InterPro" id="IPR002469">
    <property type="entry name" value="Peptidase_S9B_N"/>
</dbReference>
<dbReference type="PANTHER" id="PTHR11731:SF193">
    <property type="entry name" value="DIPEPTIDYL PEPTIDASE 9"/>
    <property type="match status" value="1"/>
</dbReference>
<evidence type="ECO:0000259" key="2">
    <source>
        <dbReference type="Pfam" id="PF00930"/>
    </source>
</evidence>
<proteinExistence type="predicted"/>
<dbReference type="Gene3D" id="3.40.50.1820">
    <property type="entry name" value="alpha/beta hydrolase"/>
    <property type="match status" value="1"/>
</dbReference>
<dbReference type="PANTHER" id="PTHR11731">
    <property type="entry name" value="PROTEASE FAMILY S9B,C DIPEPTIDYL-PEPTIDASE IV-RELATED"/>
    <property type="match status" value="1"/>
</dbReference>
<dbReference type="Pfam" id="PF00930">
    <property type="entry name" value="DPPIV_N"/>
    <property type="match status" value="1"/>
</dbReference>
<dbReference type="EMBL" id="QYUM01000003">
    <property type="protein sequence ID" value="RJF90238.1"/>
    <property type="molecule type" value="Genomic_DNA"/>
</dbReference>